<dbReference type="GeneID" id="74947379"/>
<protein>
    <submittedName>
        <fullName evidence="1">Uncharacterized protein</fullName>
    </submittedName>
</protein>
<evidence type="ECO:0000313" key="2">
    <source>
        <dbReference type="Proteomes" id="UP000027093"/>
    </source>
</evidence>
<name>A0A060HIN2_9ARCH</name>
<reference evidence="1 2" key="1">
    <citation type="journal article" date="2014" name="Int. J. Syst. Evol. Microbiol.">
        <title>Nitrososphaera viennensis gen. nov., sp. nov., an aerobic and mesophilic, ammonia-oxidizing archaeon from soil and a member of the archaeal phylum Thaumarchaeota.</title>
        <authorList>
            <person name="Stieglmeier M."/>
            <person name="Klingl A."/>
            <person name="Alves R.J."/>
            <person name="Rittmann S.K."/>
            <person name="Melcher M."/>
            <person name="Leisch N."/>
            <person name="Schleper C."/>
        </authorList>
    </citation>
    <scope>NUCLEOTIDE SEQUENCE [LARGE SCALE GENOMIC DNA]</scope>
    <source>
        <strain evidence="1">EN76</strain>
    </source>
</reference>
<proteinExistence type="predicted"/>
<dbReference type="Proteomes" id="UP000027093">
    <property type="component" value="Chromosome"/>
</dbReference>
<dbReference type="HOGENOM" id="CLU_113183_0_0_2"/>
<dbReference type="RefSeq" id="WP_075055162.1">
    <property type="nucleotide sequence ID" value="NZ_CP007536.1"/>
</dbReference>
<dbReference type="EMBL" id="CP007536">
    <property type="protein sequence ID" value="AIC16399.1"/>
    <property type="molecule type" value="Genomic_DNA"/>
</dbReference>
<keyword evidence="2" id="KW-1185">Reference proteome</keyword>
<dbReference type="STRING" id="926571.NVIE_021380"/>
<evidence type="ECO:0000313" key="1">
    <source>
        <dbReference type="EMBL" id="AIC16399.1"/>
    </source>
</evidence>
<dbReference type="AlphaFoldDB" id="A0A060HIN2"/>
<dbReference type="OrthoDB" id="317279at2157"/>
<dbReference type="KEGG" id="nvn:NVIE_021380"/>
<gene>
    <name evidence="1" type="ORF">NVIE_021380</name>
</gene>
<organism evidence="1 2">
    <name type="scientific">Nitrososphaera viennensis EN76</name>
    <dbReference type="NCBI Taxonomy" id="926571"/>
    <lineage>
        <taxon>Archaea</taxon>
        <taxon>Nitrososphaerota</taxon>
        <taxon>Nitrososphaeria</taxon>
        <taxon>Nitrososphaerales</taxon>
        <taxon>Nitrososphaeraceae</taxon>
        <taxon>Nitrososphaera</taxon>
    </lineage>
</organism>
<accession>A0A060HIN2</accession>
<sequence>MSYGELWTVLGNWRKEFSSGDFARTFYSPDPNKVLHDMAKKGMIERVSTGRYRVRSASEYVFSKYDAGKAYDFLRKAKLPYALTNVDAVYAWTRGGYNIDRFFGFYPVHVRVAKDDLSEWRKMFAERGWKSVLSGENPRETLFGLFFILYPEEERIRAEKVGSLRVDPLGDTVKFCKDNIYAFEPALEMLDEEYHLKLGAKYRETKTNVLA</sequence>